<keyword evidence="3" id="KW-1185">Reference proteome</keyword>
<dbReference type="RefSeq" id="WP_317832519.1">
    <property type="nucleotide sequence ID" value="NZ_CP136920.1"/>
</dbReference>
<reference evidence="2 3" key="1">
    <citation type="submission" date="2023-10" db="EMBL/GenBank/DDBJ databases">
        <title>Rubellicoccus peritrichatus gen. nov., sp. nov., isolated from an algae of coral reef tank.</title>
        <authorList>
            <person name="Luo J."/>
        </authorList>
    </citation>
    <scope>NUCLEOTIDE SEQUENCE [LARGE SCALE GENOMIC DNA]</scope>
    <source>
        <strain evidence="2 3">CR14</strain>
    </source>
</reference>
<dbReference type="KEGG" id="puo:RZN69_17045"/>
<keyword evidence="1" id="KW-0812">Transmembrane</keyword>
<sequence>MKDYNMTDSIPSMLLQKLKSGPASAAAGALLLAAGAFIPLQSNAVLIGYEGFDTPGEYTANTDLVNGSGGTNWTGNWLNSLDSGEADSLRTDTPGLTYTDGNTVSLQTTPGGAYQQSASTNDRVDAYYRQFALPAPVQPGDQFWISALINVTSGTSGWNITLDDDSVPSGGNGIGFGRNNFQGNVVTGIIQTQAGTLTPVDSVPSGVANFIVARITVDGTSVSGNPTVDVWANPDLDTNLSIVAVGGGEGTFSRSYGSMGSIQNVSVFSHQNNEVIFDEIRIGTTMQDVMVAIPEPSAMAALFAGITLLGTMVLRRRR</sequence>
<evidence type="ECO:0000313" key="2">
    <source>
        <dbReference type="EMBL" id="WOO40328.1"/>
    </source>
</evidence>
<dbReference type="InterPro" id="IPR013424">
    <property type="entry name" value="Ice-binding_C"/>
</dbReference>
<evidence type="ECO:0000313" key="3">
    <source>
        <dbReference type="Proteomes" id="UP001304300"/>
    </source>
</evidence>
<name>A0AAQ3QQJ7_9BACT</name>
<evidence type="ECO:0000256" key="1">
    <source>
        <dbReference type="SAM" id="Phobius"/>
    </source>
</evidence>
<dbReference type="EMBL" id="CP136920">
    <property type="protein sequence ID" value="WOO40328.1"/>
    <property type="molecule type" value="Genomic_DNA"/>
</dbReference>
<organism evidence="2 3">
    <name type="scientific">Rubellicoccus peritrichatus</name>
    <dbReference type="NCBI Taxonomy" id="3080537"/>
    <lineage>
        <taxon>Bacteria</taxon>
        <taxon>Pseudomonadati</taxon>
        <taxon>Verrucomicrobiota</taxon>
        <taxon>Opitutia</taxon>
        <taxon>Puniceicoccales</taxon>
        <taxon>Cerasicoccaceae</taxon>
        <taxon>Rubellicoccus</taxon>
    </lineage>
</organism>
<accession>A0AAQ3QQJ7</accession>
<keyword evidence="1" id="KW-1133">Transmembrane helix</keyword>
<keyword evidence="1" id="KW-0472">Membrane</keyword>
<dbReference type="AlphaFoldDB" id="A0AAQ3QQJ7"/>
<dbReference type="Proteomes" id="UP001304300">
    <property type="component" value="Chromosome"/>
</dbReference>
<dbReference type="NCBIfam" id="TIGR02595">
    <property type="entry name" value="PEP_CTERM"/>
    <property type="match status" value="1"/>
</dbReference>
<proteinExistence type="predicted"/>
<protein>
    <submittedName>
        <fullName evidence="2">PEP-CTERM sorting domain-containing protein</fullName>
    </submittedName>
</protein>
<feature type="transmembrane region" description="Helical" evidence="1">
    <location>
        <begin position="296"/>
        <end position="314"/>
    </location>
</feature>
<gene>
    <name evidence="2" type="ORF">RZN69_17045</name>
</gene>